<dbReference type="PANTHER" id="PTHR23151:SF90">
    <property type="entry name" value="DIHYDROLIPOYLLYSINE-RESIDUE ACETYLTRANSFERASE COMPONENT OF PYRUVATE DEHYDROGENASE COMPLEX, MITOCHONDRIAL-RELATED"/>
    <property type="match status" value="1"/>
</dbReference>
<dbReference type="PROSITE" id="PS51826">
    <property type="entry name" value="PSBD"/>
    <property type="match status" value="1"/>
</dbReference>
<dbReference type="AlphaFoldDB" id="A0A933L5R0"/>
<dbReference type="InterPro" id="IPR045257">
    <property type="entry name" value="E2/Pdx1"/>
</dbReference>
<dbReference type="GO" id="GO:0045254">
    <property type="term" value="C:pyruvate dehydrogenase complex"/>
    <property type="evidence" value="ECO:0007669"/>
    <property type="project" value="InterPro"/>
</dbReference>
<protein>
    <submittedName>
        <fullName evidence="3">E3 binding domain-containing protein</fullName>
    </submittedName>
</protein>
<dbReference type="GO" id="GO:0016746">
    <property type="term" value="F:acyltransferase activity"/>
    <property type="evidence" value="ECO:0007669"/>
    <property type="project" value="InterPro"/>
</dbReference>
<organism evidence="3 4">
    <name type="scientific">Devosia nanyangense</name>
    <dbReference type="NCBI Taxonomy" id="1228055"/>
    <lineage>
        <taxon>Bacteria</taxon>
        <taxon>Pseudomonadati</taxon>
        <taxon>Pseudomonadota</taxon>
        <taxon>Alphaproteobacteria</taxon>
        <taxon>Hyphomicrobiales</taxon>
        <taxon>Devosiaceae</taxon>
        <taxon>Devosia</taxon>
    </lineage>
</organism>
<dbReference type="GO" id="GO:0006086">
    <property type="term" value="P:pyruvate decarboxylation to acetyl-CoA"/>
    <property type="evidence" value="ECO:0007669"/>
    <property type="project" value="InterPro"/>
</dbReference>
<reference evidence="3" key="1">
    <citation type="submission" date="2020-07" db="EMBL/GenBank/DDBJ databases">
        <title>Huge and variable diversity of episymbiotic CPR bacteria and DPANN archaea in groundwater ecosystems.</title>
        <authorList>
            <person name="He C.Y."/>
            <person name="Keren R."/>
            <person name="Whittaker M."/>
            <person name="Farag I.F."/>
            <person name="Doudna J."/>
            <person name="Cate J.H.D."/>
            <person name="Banfield J.F."/>
        </authorList>
    </citation>
    <scope>NUCLEOTIDE SEQUENCE</scope>
    <source>
        <strain evidence="3">NC_groundwater_1586_Pr3_B-0.1um_66_15</strain>
    </source>
</reference>
<feature type="domain" description="Peripheral subunit-binding (PSBD)" evidence="2">
    <location>
        <begin position="12"/>
        <end position="49"/>
    </location>
</feature>
<dbReference type="Gene3D" id="4.10.320.10">
    <property type="entry name" value="E3-binding domain"/>
    <property type="match status" value="1"/>
</dbReference>
<comment type="similarity">
    <text evidence="1">Belongs to the 2-oxoacid dehydrogenase family.</text>
</comment>
<dbReference type="Proteomes" id="UP000782610">
    <property type="component" value="Unassembled WGS sequence"/>
</dbReference>
<evidence type="ECO:0000256" key="1">
    <source>
        <dbReference type="ARBA" id="ARBA00007317"/>
    </source>
</evidence>
<comment type="caution">
    <text evidence="3">The sequence shown here is derived from an EMBL/GenBank/DDBJ whole genome shotgun (WGS) entry which is preliminary data.</text>
</comment>
<dbReference type="EMBL" id="JACRAF010000057">
    <property type="protein sequence ID" value="MBI4923562.1"/>
    <property type="molecule type" value="Genomic_DNA"/>
</dbReference>
<dbReference type="SUPFAM" id="SSF47005">
    <property type="entry name" value="Peripheral subunit-binding domain of 2-oxo acid dehydrogenase complex"/>
    <property type="match status" value="1"/>
</dbReference>
<name>A0A933L5R0_9HYPH</name>
<gene>
    <name evidence="3" type="ORF">HY834_17620</name>
</gene>
<dbReference type="InterPro" id="IPR036625">
    <property type="entry name" value="E3-bd_dom_sf"/>
</dbReference>
<evidence type="ECO:0000259" key="2">
    <source>
        <dbReference type="PROSITE" id="PS51826"/>
    </source>
</evidence>
<dbReference type="Pfam" id="PF02817">
    <property type="entry name" value="E3_binding"/>
    <property type="match status" value="1"/>
</dbReference>
<evidence type="ECO:0000313" key="3">
    <source>
        <dbReference type="EMBL" id="MBI4923562.1"/>
    </source>
</evidence>
<evidence type="ECO:0000313" key="4">
    <source>
        <dbReference type="Proteomes" id="UP000782610"/>
    </source>
</evidence>
<dbReference type="InterPro" id="IPR004167">
    <property type="entry name" value="PSBD"/>
</dbReference>
<sequence>MADAALRSLRRAVSPYARKLARERGIALDVLRGSGPSGRIVAADVTDFAPVAAAQRHSTGPQASALGATVELGTLQHLVSGFTEAGTPFALEDMMLRAAGCALDDVPAASHLEGAPVALEAESQLVFSDIRKSSLAPLRARRLAASAAGKDQSQMPAALSLRLLQASGIRPVMMPLLSGRPLRLVLAIGDDVAEALLVFDAATVDEDAASEFLVRFKAYLEVPLRLLA</sequence>
<dbReference type="PANTHER" id="PTHR23151">
    <property type="entry name" value="DIHYDROLIPOAMIDE ACETYL/SUCCINYL-TRANSFERASE-RELATED"/>
    <property type="match status" value="1"/>
</dbReference>
<proteinExistence type="inferred from homology"/>
<accession>A0A933L5R0</accession>